<organism evidence="3 4">
    <name type="scientific">Methylobacterium pseudosasicola</name>
    <dbReference type="NCBI Taxonomy" id="582667"/>
    <lineage>
        <taxon>Bacteria</taxon>
        <taxon>Pseudomonadati</taxon>
        <taxon>Pseudomonadota</taxon>
        <taxon>Alphaproteobacteria</taxon>
        <taxon>Hyphomicrobiales</taxon>
        <taxon>Methylobacteriaceae</taxon>
        <taxon>Methylobacterium</taxon>
    </lineage>
</organism>
<name>A0A1I4V9J7_9HYPH</name>
<evidence type="ECO:0000313" key="3">
    <source>
        <dbReference type="EMBL" id="SFM97680.1"/>
    </source>
</evidence>
<evidence type="ECO:0000256" key="2">
    <source>
        <dbReference type="ARBA" id="ARBA00023002"/>
    </source>
</evidence>
<dbReference type="OrthoDB" id="5513072at2"/>
<reference evidence="4" key="1">
    <citation type="submission" date="2016-10" db="EMBL/GenBank/DDBJ databases">
        <authorList>
            <person name="Varghese N."/>
            <person name="Submissions S."/>
        </authorList>
    </citation>
    <scope>NUCLEOTIDE SEQUENCE [LARGE SCALE GENOMIC DNA]</scope>
    <source>
        <strain evidence="4">BL36</strain>
    </source>
</reference>
<evidence type="ECO:0000256" key="1">
    <source>
        <dbReference type="ARBA" id="ARBA00006484"/>
    </source>
</evidence>
<dbReference type="RefSeq" id="WP_092047402.1">
    <property type="nucleotide sequence ID" value="NZ_FOTK01000090.1"/>
</dbReference>
<dbReference type="InterPro" id="IPR036291">
    <property type="entry name" value="NAD(P)-bd_dom_sf"/>
</dbReference>
<dbReference type="AlphaFoldDB" id="A0A1I4V9J7"/>
<dbReference type="Gene3D" id="3.40.50.720">
    <property type="entry name" value="NAD(P)-binding Rossmann-like Domain"/>
    <property type="match status" value="1"/>
</dbReference>
<dbReference type="PANTHER" id="PTHR43669">
    <property type="entry name" value="5-KETO-D-GLUCONATE 5-REDUCTASE"/>
    <property type="match status" value="1"/>
</dbReference>
<dbReference type="SUPFAM" id="SSF51735">
    <property type="entry name" value="NAD(P)-binding Rossmann-fold domains"/>
    <property type="match status" value="1"/>
</dbReference>
<dbReference type="GO" id="GO:0019290">
    <property type="term" value="P:siderophore biosynthetic process"/>
    <property type="evidence" value="ECO:0007669"/>
    <property type="project" value="InterPro"/>
</dbReference>
<sequence length="217" mass="22300">MKTYLIIGAGPGIGLATAERFAREGFRVVLASRDADRTRTLAAGLRDKGLVAEERTVDASRDASVAGLVAEVAASFGLIDVLHYNAAALRNQTVADQPGETFNADLAVNIGGALSAVRAVAPAMAARGAGTILLTGGGFGLEPNPDFLSLSIGKAGIRALALGQFEPFRAQGVHIASVTVVAQIKPGSAEATAVGEHFWRLHAQAPDAWTPEATFAG</sequence>
<evidence type="ECO:0000313" key="4">
    <source>
        <dbReference type="Proteomes" id="UP000199048"/>
    </source>
</evidence>
<gene>
    <name evidence="3" type="ORF">SAMN05192568_10909</name>
</gene>
<accession>A0A1I4V9J7</accession>
<dbReference type="GO" id="GO:0008667">
    <property type="term" value="F:2,3-dihydro-2,3-dihydroxybenzoate dehydrogenase activity"/>
    <property type="evidence" value="ECO:0007669"/>
    <property type="project" value="InterPro"/>
</dbReference>
<dbReference type="InterPro" id="IPR003560">
    <property type="entry name" value="DHB_DH"/>
</dbReference>
<protein>
    <submittedName>
        <fullName evidence="3">Short chain dehydrogenase</fullName>
    </submittedName>
</protein>
<dbReference type="Proteomes" id="UP000199048">
    <property type="component" value="Unassembled WGS sequence"/>
</dbReference>
<proteinExistence type="inferred from homology"/>
<dbReference type="PRINTS" id="PR01397">
    <property type="entry name" value="DHBDHDRGNASE"/>
</dbReference>
<dbReference type="Pfam" id="PF00106">
    <property type="entry name" value="adh_short"/>
    <property type="match status" value="1"/>
</dbReference>
<dbReference type="InterPro" id="IPR002347">
    <property type="entry name" value="SDR_fam"/>
</dbReference>
<dbReference type="PANTHER" id="PTHR43669:SF3">
    <property type="entry name" value="ALCOHOL DEHYDROGENASE, PUTATIVE (AFU_ORTHOLOGUE AFUA_3G03445)-RELATED"/>
    <property type="match status" value="1"/>
</dbReference>
<dbReference type="EMBL" id="FOTK01000090">
    <property type="protein sequence ID" value="SFM97680.1"/>
    <property type="molecule type" value="Genomic_DNA"/>
</dbReference>
<comment type="similarity">
    <text evidence="1">Belongs to the short-chain dehydrogenases/reductases (SDR) family.</text>
</comment>
<keyword evidence="4" id="KW-1185">Reference proteome</keyword>
<keyword evidence="2" id="KW-0560">Oxidoreductase</keyword>
<dbReference type="STRING" id="582667.SAMN05192568_10909"/>